<evidence type="ECO:0000313" key="6">
    <source>
        <dbReference type="Proteomes" id="UP001224775"/>
    </source>
</evidence>
<keyword evidence="2" id="KW-0539">Nucleus</keyword>
<comment type="caution">
    <text evidence="5">The sequence shown here is derived from an EMBL/GenBank/DDBJ whole genome shotgun (WGS) entry which is preliminary data.</text>
</comment>
<evidence type="ECO:0000256" key="3">
    <source>
        <dbReference type="SAM" id="MobiDB-lite"/>
    </source>
</evidence>
<feature type="region of interest" description="Disordered" evidence="3">
    <location>
        <begin position="593"/>
        <end position="657"/>
    </location>
</feature>
<dbReference type="PROSITE" id="PS00598">
    <property type="entry name" value="CHROMO_1"/>
    <property type="match status" value="1"/>
</dbReference>
<dbReference type="PANTHER" id="PTHR22812">
    <property type="entry name" value="CHROMOBOX PROTEIN"/>
    <property type="match status" value="1"/>
</dbReference>
<accession>A0AAD8Y4M1</accession>
<dbReference type="SMART" id="SM00298">
    <property type="entry name" value="CHROMO"/>
    <property type="match status" value="1"/>
</dbReference>
<evidence type="ECO:0000313" key="5">
    <source>
        <dbReference type="EMBL" id="KAK1738979.1"/>
    </source>
</evidence>
<keyword evidence="6" id="KW-1185">Reference proteome</keyword>
<feature type="domain" description="Chromo" evidence="4">
    <location>
        <begin position="412"/>
        <end position="472"/>
    </location>
</feature>
<dbReference type="Gene3D" id="2.40.50.40">
    <property type="match status" value="1"/>
</dbReference>
<dbReference type="Pfam" id="PF00385">
    <property type="entry name" value="Chromo"/>
    <property type="match status" value="1"/>
</dbReference>
<evidence type="ECO:0000256" key="1">
    <source>
        <dbReference type="ARBA" id="ARBA00004123"/>
    </source>
</evidence>
<dbReference type="InterPro" id="IPR000953">
    <property type="entry name" value="Chromo/chromo_shadow_dom"/>
</dbReference>
<dbReference type="EMBL" id="JATAAI010000019">
    <property type="protein sequence ID" value="KAK1738979.1"/>
    <property type="molecule type" value="Genomic_DNA"/>
</dbReference>
<dbReference type="InterPro" id="IPR051219">
    <property type="entry name" value="Heterochromatin_chromo-domain"/>
</dbReference>
<sequence>MAEKSNKKRKAASESELPMREATKSVLFTKIDVDSDETPTLKKGVRSVKARSNGGRRKKQIAKEFPPDIVQTVRLALFQQTETLQCGANLVRNLTAQNLIPPESIARELMDVIKSFHYKNPLRTTFASLYASALVSASARLVRRNGSAIFGPSSWNDVEVLLSQSTDQAVASSGIRLTHELQAAACGAKLLSLLLKTELLDFNLSSTNYDVDSESLRAKPTVAELKKQGLSNVLKTATRHATKCLVRHAKYLLDSDIDMPPSSHPNHVPCCASEAKTCLDNLGSVICYTAWLLCAKEKVSIDHHSSAIVIRDAFLSELSLCDDTLPKATSKKKKMFITKLKLRFLLSLLEEFAFPLQDMVASLIELEVELDSFGTEQLARKSSASSTSKILLENGHNSNHIALTMMSSNDIYEVEAVVGHRLRDGNEEYLIKWKGYSEDENTWEPTHNLDEGALEEAKVYRNRQVARQLSLEGQKIENDRSSKRKKAGEVVLENHRVSPSLITSPSPQKLTIAEKPKPPSSTQIFSDIGTRASANQLTRVRKSSVPILVQRQNDLVEAYELENKDSSLFWVEFVRDGICVAVSSDKIFRGRKRKPRLSTKNDTHACRKKIKKSAKKDQTLDNRLESEDETRNKKIASVSTRSRRENGQTSKNDISGLDKLAQKCPEAPSTDMLQVPTLFATSLDAPQKQLMPQQTTLQQNHQQLDIAFLEKKSIEGESWQSCRYCQQSFYIAAGGLSRHEVSCPVKNQMQQSFQQEPCNALQRQHNQFQLQGQQNFDAMSPHPMRTDLGLELTSQQSVSLDYNQITRPPPTHPFPPLDLVYNIIQKSRFKNDYCQIIIQRGINSSDLDYLSQFQFVLYEQLAILQQVCDLVTHPVKNWEGSQPLTQTLYSLRIQTIQVISDLQRLINDVQSSTMFVPTVAPQEAQQWQQQHNQEQLLGTLPIASIEGIKCHFHLLV</sequence>
<dbReference type="GO" id="GO:0005634">
    <property type="term" value="C:nucleus"/>
    <property type="evidence" value="ECO:0007669"/>
    <property type="project" value="UniProtKB-SubCell"/>
</dbReference>
<organism evidence="5 6">
    <name type="scientific">Skeletonema marinoi</name>
    <dbReference type="NCBI Taxonomy" id="267567"/>
    <lineage>
        <taxon>Eukaryota</taxon>
        <taxon>Sar</taxon>
        <taxon>Stramenopiles</taxon>
        <taxon>Ochrophyta</taxon>
        <taxon>Bacillariophyta</taxon>
        <taxon>Coscinodiscophyceae</taxon>
        <taxon>Thalassiosirophycidae</taxon>
        <taxon>Thalassiosirales</taxon>
        <taxon>Skeletonemataceae</taxon>
        <taxon>Skeletonema</taxon>
        <taxon>Skeletonema marinoi-dohrnii complex</taxon>
    </lineage>
</organism>
<evidence type="ECO:0000256" key="2">
    <source>
        <dbReference type="ARBA" id="ARBA00023242"/>
    </source>
</evidence>
<gene>
    <name evidence="5" type="ORF">QTG54_010295</name>
</gene>
<dbReference type="Proteomes" id="UP001224775">
    <property type="component" value="Unassembled WGS sequence"/>
</dbReference>
<reference evidence="5" key="1">
    <citation type="submission" date="2023-06" db="EMBL/GenBank/DDBJ databases">
        <title>Survivors Of The Sea: Transcriptome response of Skeletonema marinoi to long-term dormancy.</title>
        <authorList>
            <person name="Pinder M.I.M."/>
            <person name="Kourtchenko O."/>
            <person name="Robertson E.K."/>
            <person name="Larsson T."/>
            <person name="Maumus F."/>
            <person name="Osuna-Cruz C.M."/>
            <person name="Vancaester E."/>
            <person name="Stenow R."/>
            <person name="Vandepoele K."/>
            <person name="Ploug H."/>
            <person name="Bruchert V."/>
            <person name="Godhe A."/>
            <person name="Topel M."/>
        </authorList>
    </citation>
    <scope>NUCLEOTIDE SEQUENCE</scope>
    <source>
        <strain evidence="5">R05AC</strain>
    </source>
</reference>
<proteinExistence type="predicted"/>
<dbReference type="SUPFAM" id="SSF54160">
    <property type="entry name" value="Chromo domain-like"/>
    <property type="match status" value="1"/>
</dbReference>
<dbReference type="InterPro" id="IPR023780">
    <property type="entry name" value="Chromo_domain"/>
</dbReference>
<dbReference type="CDD" id="cd00024">
    <property type="entry name" value="CD_CSD"/>
    <property type="match status" value="1"/>
</dbReference>
<protein>
    <recommendedName>
        <fullName evidence="4">Chromo domain-containing protein</fullName>
    </recommendedName>
</protein>
<name>A0AAD8Y4M1_9STRA</name>
<evidence type="ECO:0000259" key="4">
    <source>
        <dbReference type="PROSITE" id="PS50013"/>
    </source>
</evidence>
<dbReference type="PROSITE" id="PS50013">
    <property type="entry name" value="CHROMO_2"/>
    <property type="match status" value="1"/>
</dbReference>
<dbReference type="InterPro" id="IPR023779">
    <property type="entry name" value="Chromodomain_CS"/>
</dbReference>
<feature type="compositionally biased region" description="Basic and acidic residues" evidence="3">
    <location>
        <begin position="615"/>
        <end position="632"/>
    </location>
</feature>
<dbReference type="InterPro" id="IPR016197">
    <property type="entry name" value="Chromo-like_dom_sf"/>
</dbReference>
<dbReference type="AlphaFoldDB" id="A0AAD8Y4M1"/>
<comment type="subcellular location">
    <subcellularLocation>
        <location evidence="1">Nucleus</location>
    </subcellularLocation>
</comment>